<evidence type="ECO:0000313" key="1">
    <source>
        <dbReference type="EMBL" id="MST49498.1"/>
    </source>
</evidence>
<dbReference type="PANTHER" id="PTHR37813:SF1">
    <property type="entry name" value="FELS-2 PROPHAGE PROTEIN"/>
    <property type="match status" value="1"/>
</dbReference>
<dbReference type="Proteomes" id="UP000442535">
    <property type="component" value="Unassembled WGS sequence"/>
</dbReference>
<keyword evidence="2" id="KW-1185">Reference proteome</keyword>
<dbReference type="EMBL" id="VUMY01000006">
    <property type="protein sequence ID" value="MST49498.1"/>
    <property type="molecule type" value="Genomic_DNA"/>
</dbReference>
<dbReference type="AlphaFoldDB" id="A0A7K0K256"/>
<protein>
    <recommendedName>
        <fullName evidence="3">Phage-related protein</fullName>
    </recommendedName>
</protein>
<dbReference type="SUPFAM" id="SSF48371">
    <property type="entry name" value="ARM repeat"/>
    <property type="match status" value="1"/>
</dbReference>
<organism evidence="1 2">
    <name type="scientific">Mobiluncus porci</name>
    <dbReference type="NCBI Taxonomy" id="2652278"/>
    <lineage>
        <taxon>Bacteria</taxon>
        <taxon>Bacillati</taxon>
        <taxon>Actinomycetota</taxon>
        <taxon>Actinomycetes</taxon>
        <taxon>Actinomycetales</taxon>
        <taxon>Actinomycetaceae</taxon>
        <taxon>Mobiluncus</taxon>
    </lineage>
</organism>
<proteinExistence type="predicted"/>
<dbReference type="RefSeq" id="WP_154544200.1">
    <property type="nucleotide sequence ID" value="NZ_VUMY01000006.1"/>
</dbReference>
<comment type="caution">
    <text evidence="1">The sequence shown here is derived from an EMBL/GenBank/DDBJ whole genome shotgun (WGS) entry which is preliminary data.</text>
</comment>
<evidence type="ECO:0000313" key="2">
    <source>
        <dbReference type="Proteomes" id="UP000442535"/>
    </source>
</evidence>
<sequence length="668" mass="68629">MAKHVVNVSVLADVKKLVAGMREAVGAKGLGLLKSGFSKLGAFAAAGLAAAGAATTALVVKSIGAAGELEQQVGAIDAVFKESAGQMHEWGKAAATAVGLTRSEYSQLGTLIGAQLKNAGISMSELAPKTNELIKLGADMSAMFGGSTAEAVGALSSALKGERDPIERYGVSLKQAAIDAEAASLGFQKVGGSFDQEAQAAATLSLIMKQTGDAHGAFARETDTLAHKQQVLSAKWGDFTAQLGGFFLPIATQVVGLLSDSLMPAISELTDKYGPQVQATFNQAKEAIAPLIESFQGLSSQGIGTLSNHLQVFMPLWQSLQTLFQTVISFVTGALLPSLIQIGGALAQAFAPFAQILLTQVYPAIITIANAVLPVIGQILQALTPLITTIVGVLSPAIQTLGVIVEAVFGAMAGIVQGAMKIISGIIKTVTSIIKGDWQGAWEGIKQIFEGIWQQTGAIVQAALTIIQALIKGGLNQARNIAKAALDAVIQVFKGAFETMAGAVQAGIKAIIGFMSGLPSRIVSALGNLGGLLLGAGKSIMQGFLNGLKAAWGAVQDFVGGIASWIAANKGPIEKDRSLLVPAGKAIMQGLRTGLISELPALRNTLGTVEATISGINPAIGAPRLAMAGATPGMNVTINVHALEATPEVGRRIAQALGQYQHLQGADR</sequence>
<evidence type="ECO:0008006" key="3">
    <source>
        <dbReference type="Google" id="ProtNLM"/>
    </source>
</evidence>
<gene>
    <name evidence="1" type="ORF">FYJ63_04515</name>
</gene>
<name>A0A7K0K256_9ACTO</name>
<dbReference type="InterPro" id="IPR016024">
    <property type="entry name" value="ARM-type_fold"/>
</dbReference>
<reference evidence="1 2" key="1">
    <citation type="submission" date="2019-08" db="EMBL/GenBank/DDBJ databases">
        <title>In-depth cultivation of the pig gut microbiome towards novel bacterial diversity and tailored functional studies.</title>
        <authorList>
            <person name="Wylensek D."/>
            <person name="Hitch T.C.A."/>
            <person name="Clavel T."/>
        </authorList>
    </citation>
    <scope>NUCLEOTIDE SEQUENCE [LARGE SCALE GENOMIC DNA]</scope>
    <source>
        <strain evidence="1 2">RF-GAM-744-WT-7</strain>
    </source>
</reference>
<dbReference type="PANTHER" id="PTHR37813">
    <property type="entry name" value="FELS-2 PROPHAGE PROTEIN"/>
    <property type="match status" value="1"/>
</dbReference>
<accession>A0A7K0K256</accession>